<dbReference type="SMART" id="SM00758">
    <property type="entry name" value="PA14"/>
    <property type="match status" value="1"/>
</dbReference>
<feature type="region of interest" description="Disordered" evidence="1">
    <location>
        <begin position="1"/>
        <end position="32"/>
    </location>
</feature>
<dbReference type="EMBL" id="CP051677">
    <property type="protein sequence ID" value="QJD80136.1"/>
    <property type="molecule type" value="Genomic_DNA"/>
</dbReference>
<evidence type="ECO:0000256" key="1">
    <source>
        <dbReference type="SAM" id="MobiDB-lite"/>
    </source>
</evidence>
<dbReference type="AlphaFoldDB" id="A0A7L5DP17"/>
<proteinExistence type="predicted"/>
<dbReference type="KEGG" id="srho:HH216_18250"/>
<dbReference type="SUPFAM" id="SSF63829">
    <property type="entry name" value="Calcium-dependent phosphotriesterase"/>
    <property type="match status" value="1"/>
</dbReference>
<gene>
    <name evidence="3" type="ORF">HH216_18250</name>
</gene>
<dbReference type="InterPro" id="IPR037524">
    <property type="entry name" value="PA14/GLEYA"/>
</dbReference>
<dbReference type="Pfam" id="PF07691">
    <property type="entry name" value="PA14"/>
    <property type="match status" value="1"/>
</dbReference>
<feature type="region of interest" description="Disordered" evidence="1">
    <location>
        <begin position="1169"/>
        <end position="1193"/>
    </location>
</feature>
<accession>A0A7L5DP17</accession>
<evidence type="ECO:0000313" key="3">
    <source>
        <dbReference type="EMBL" id="QJD80136.1"/>
    </source>
</evidence>
<feature type="domain" description="PA14" evidence="2">
    <location>
        <begin position="697"/>
        <end position="838"/>
    </location>
</feature>
<dbReference type="InterPro" id="IPR011658">
    <property type="entry name" value="PA14_dom"/>
</dbReference>
<dbReference type="PROSITE" id="PS51820">
    <property type="entry name" value="PA14"/>
    <property type="match status" value="1"/>
</dbReference>
<sequence length="1239" mass="134191">MAGRAGQLLHRGPRRPRPPAPRLPAHPGHGLRPNGQYAFAALGYAEGNPAQIKLDPRQPQARTELFAKGTTDQASRLVATDGQSVYWGGYEGVSNGGRWFVFATNASTDAEVSFASGRSLPMTHGRTYASCIDVIESTDGRMGGLAVQARGRYLFVSHPARHELRVFDKSSGSLVATEFLNDGGALAVDGQDRLWVVNGATVVRYSVSSQGRLSGVEQQLGGLVAPVSVAVSPVDGTVAVLEGGARQQLRGYRGSDGANQWVRGVAGGYLTDPVVSDEKFYVTDGLGVSDGVFVSYGADGSVWVGDGGNYRVQHYGAGSGSGGPGGLVDRIQYQPHSYSSQVVGGSGARRVLGEYLEYGIDYSKSAVDGWTLVRNWRGSIPAAYFNERSLNYLFITEIFKDVTTLSNGRTYGFLRRYTDQKLVLVELPPTGPVRFTNITFDAQYLYTYQLAPDGSLRQSLNDLSGTVGTIKWQTRPLTGFDSNNNPVWGSAVNYASAPVATGEEPINWYGGQQRTGETTASNVLVTFDNGKVNGPRGTGFHLGGIRVGTSKWLWKTARATNPNYTGEYPTDGAYDVGNDVEYGGGGVTVSGRHIFWNYHGEFWKNSQTNKWHHVYDNGLVVGSFGMTGPDAVQQAPDRSPVPGMAGNVFYGTATAGPDGAIYIYHAEEAGHGGIHRWRVDGLETIREQVIPITISASAGKGLRAQYMQGDDLNNCQLRTVRIDSTINFTWKNDGPIDNVAGGSSGRWTGYVSPPSAGTYTFAVTANRGVRLWVDGRLLIDSWTSRSTATSSGTIALGAGQYYPIRLESRGGQRLSLTWSAPGLSTQPIPSARLYPACAPDSDTTDLLDGLTMSSQLVDGQYGWNRFPVQEDSTDRESDYWTARTSIKTYDRSKSPDLYVSFRQQLGNYSVSRKLDGQKKVLDAWQLRGRVNYSGSFFSIDEGANRNGGCAIEVLDTNGRVIVQLINRVFLNRPNAPAGIYANNVPITEGSYFNEIWAVASRSQPITIQLVDGKLQVQYGKYAPVVVSAFDSLANGRQPGTVRLRFWGNNYNLARIIDVERLTFAARTVTPSQRAVDLDLSLQTNRRVVQLGEPVTFSLRLRNTDSTVSSTPIQWACRLPANLILMGGAAGAGDSLVTGSIPVLRPQADTVLTFRASARALGEYRVAAQITGSGPDPDSVPDSGTGDGQDDAAEVDVRTVDIGTAVYASANPGRYRYLWLCPRPIRVIRWLCCWRSMLRS</sequence>
<evidence type="ECO:0000259" key="2">
    <source>
        <dbReference type="PROSITE" id="PS51820"/>
    </source>
</evidence>
<dbReference type="Proteomes" id="UP000501128">
    <property type="component" value="Chromosome"/>
</dbReference>
<dbReference type="RefSeq" id="WP_169552095.1">
    <property type="nucleotide sequence ID" value="NZ_CP051677.1"/>
</dbReference>
<name>A0A7L5DP17_9BACT</name>
<keyword evidence="4" id="KW-1185">Reference proteome</keyword>
<dbReference type="SUPFAM" id="SSF56988">
    <property type="entry name" value="Anthrax protective antigen"/>
    <property type="match status" value="1"/>
</dbReference>
<organism evidence="3 4">
    <name type="scientific">Spirosoma rhododendri</name>
    <dbReference type="NCBI Taxonomy" id="2728024"/>
    <lineage>
        <taxon>Bacteria</taxon>
        <taxon>Pseudomonadati</taxon>
        <taxon>Bacteroidota</taxon>
        <taxon>Cytophagia</taxon>
        <taxon>Cytophagales</taxon>
        <taxon>Cytophagaceae</taxon>
        <taxon>Spirosoma</taxon>
    </lineage>
</organism>
<protein>
    <recommendedName>
        <fullName evidence="2">PA14 domain-containing protein</fullName>
    </recommendedName>
</protein>
<reference evidence="3 4" key="1">
    <citation type="submission" date="2020-04" db="EMBL/GenBank/DDBJ databases">
        <title>Genome sequencing of novel species.</title>
        <authorList>
            <person name="Heo J."/>
            <person name="Kim S.-J."/>
            <person name="Kim J.-S."/>
            <person name="Hong S.-B."/>
            <person name="Kwon S.-W."/>
        </authorList>
    </citation>
    <scope>NUCLEOTIDE SEQUENCE [LARGE SCALE GENOMIC DNA]</scope>
    <source>
        <strain evidence="3 4">CJU-R4</strain>
    </source>
</reference>
<dbReference type="Gene3D" id="3.90.182.10">
    <property type="entry name" value="Toxin - Anthrax Protective Antigen,domain 1"/>
    <property type="match status" value="1"/>
</dbReference>
<evidence type="ECO:0000313" key="4">
    <source>
        <dbReference type="Proteomes" id="UP000501128"/>
    </source>
</evidence>